<organism evidence="1 2">
    <name type="scientific">Streptomyces durmitorensis</name>
    <dbReference type="NCBI Taxonomy" id="319947"/>
    <lineage>
        <taxon>Bacteria</taxon>
        <taxon>Bacillati</taxon>
        <taxon>Actinomycetota</taxon>
        <taxon>Actinomycetes</taxon>
        <taxon>Kitasatosporales</taxon>
        <taxon>Streptomycetaceae</taxon>
        <taxon>Streptomyces</taxon>
    </lineage>
</organism>
<evidence type="ECO:0000313" key="2">
    <source>
        <dbReference type="Proteomes" id="UP000829992"/>
    </source>
</evidence>
<dbReference type="Proteomes" id="UP000829992">
    <property type="component" value="Chromosome"/>
</dbReference>
<evidence type="ECO:0000313" key="1">
    <source>
        <dbReference type="EMBL" id="UQT60745.1"/>
    </source>
</evidence>
<keyword evidence="2" id="KW-1185">Reference proteome</keyword>
<proteinExistence type="predicted"/>
<sequence>MDAHTEEAENGRPSRDLCDLCGFALAGQSGVLALVADSSAVDDHTPTRDGQRLVVACSPEHLAVLEEVYQRRTFNEEELWAAQIARALRYRAGRITPEELSERTGLTFGQVVRAITWRNDIARAEGPSEAEEGQPSPDIEA</sequence>
<gene>
    <name evidence="1" type="ORF">M4V62_39905</name>
</gene>
<reference evidence="1 2" key="1">
    <citation type="submission" date="2022-05" db="EMBL/GenBank/DDBJ databases">
        <authorList>
            <person name="Zhou X."/>
            <person name="Li K."/>
            <person name="Man Y."/>
        </authorList>
    </citation>
    <scope>NUCLEOTIDE SEQUENCE [LARGE SCALE GENOMIC DNA]</scope>
    <source>
        <strain evidence="1 2">MS405</strain>
    </source>
</reference>
<protein>
    <submittedName>
        <fullName evidence="1">Uncharacterized protein</fullName>
    </submittedName>
</protein>
<dbReference type="RefSeq" id="WP_249592078.1">
    <property type="nucleotide sequence ID" value="NZ_BAAAQL010000018.1"/>
</dbReference>
<name>A0ABY4Q5T4_9ACTN</name>
<dbReference type="EMBL" id="CP097289">
    <property type="protein sequence ID" value="UQT60745.1"/>
    <property type="molecule type" value="Genomic_DNA"/>
</dbReference>
<accession>A0ABY4Q5T4</accession>